<gene>
    <name evidence="1" type="ORF">S01H1_62844</name>
</gene>
<proteinExistence type="predicted"/>
<reference evidence="1" key="1">
    <citation type="journal article" date="2014" name="Front. Microbiol.">
        <title>High frequency of phylogenetically diverse reductive dehalogenase-homologous genes in deep subseafloor sedimentary metagenomes.</title>
        <authorList>
            <person name="Kawai M."/>
            <person name="Futagami T."/>
            <person name="Toyoda A."/>
            <person name="Takaki Y."/>
            <person name="Nishi S."/>
            <person name="Hori S."/>
            <person name="Arai W."/>
            <person name="Tsubouchi T."/>
            <person name="Morono Y."/>
            <person name="Uchiyama I."/>
            <person name="Ito T."/>
            <person name="Fujiyama A."/>
            <person name="Inagaki F."/>
            <person name="Takami H."/>
        </authorList>
    </citation>
    <scope>NUCLEOTIDE SEQUENCE</scope>
    <source>
        <strain evidence="1">Expedition CK06-06</strain>
    </source>
</reference>
<protein>
    <submittedName>
        <fullName evidence="1">Uncharacterized protein</fullName>
    </submittedName>
</protein>
<organism evidence="1">
    <name type="scientific">marine sediment metagenome</name>
    <dbReference type="NCBI Taxonomy" id="412755"/>
    <lineage>
        <taxon>unclassified sequences</taxon>
        <taxon>metagenomes</taxon>
        <taxon>ecological metagenomes</taxon>
    </lineage>
</organism>
<dbReference type="AlphaFoldDB" id="X0Y1Q9"/>
<evidence type="ECO:0000313" key="1">
    <source>
        <dbReference type="EMBL" id="GAG30836.1"/>
    </source>
</evidence>
<name>X0Y1Q9_9ZZZZ</name>
<accession>X0Y1Q9</accession>
<dbReference type="EMBL" id="BARS01041310">
    <property type="protein sequence ID" value="GAG30836.1"/>
    <property type="molecule type" value="Genomic_DNA"/>
</dbReference>
<sequence>AYDKREDFTGLMIKGHGGSSEVFVELTEFKPEMDAFLQMLGIEYEDRTQLMLK</sequence>
<comment type="caution">
    <text evidence="1">The sequence shown here is derived from an EMBL/GenBank/DDBJ whole genome shotgun (WGS) entry which is preliminary data.</text>
</comment>
<feature type="non-terminal residue" evidence="1">
    <location>
        <position position="1"/>
    </location>
</feature>